<gene>
    <name evidence="2" type="ORF">CVT25_014896</name>
</gene>
<feature type="region of interest" description="Disordered" evidence="1">
    <location>
        <begin position="324"/>
        <end position="352"/>
    </location>
</feature>
<reference evidence="2 3" key="1">
    <citation type="journal article" date="2018" name="Evol. Lett.">
        <title>Horizontal gene cluster transfer increased hallucinogenic mushroom diversity.</title>
        <authorList>
            <person name="Reynolds H.T."/>
            <person name="Vijayakumar V."/>
            <person name="Gluck-Thaler E."/>
            <person name="Korotkin H.B."/>
            <person name="Matheny P.B."/>
            <person name="Slot J.C."/>
        </authorList>
    </citation>
    <scope>NUCLEOTIDE SEQUENCE [LARGE SCALE GENOMIC DNA]</scope>
    <source>
        <strain evidence="2 3">2631</strain>
    </source>
</reference>
<evidence type="ECO:0008006" key="4">
    <source>
        <dbReference type="Google" id="ProtNLM"/>
    </source>
</evidence>
<dbReference type="InParanoid" id="A0A409WF25"/>
<evidence type="ECO:0000313" key="2">
    <source>
        <dbReference type="EMBL" id="PPQ77083.1"/>
    </source>
</evidence>
<accession>A0A409WF25</accession>
<organism evidence="2 3">
    <name type="scientific">Psilocybe cyanescens</name>
    <dbReference type="NCBI Taxonomy" id="93625"/>
    <lineage>
        <taxon>Eukaryota</taxon>
        <taxon>Fungi</taxon>
        <taxon>Dikarya</taxon>
        <taxon>Basidiomycota</taxon>
        <taxon>Agaricomycotina</taxon>
        <taxon>Agaricomycetes</taxon>
        <taxon>Agaricomycetidae</taxon>
        <taxon>Agaricales</taxon>
        <taxon>Agaricineae</taxon>
        <taxon>Strophariaceae</taxon>
        <taxon>Psilocybe</taxon>
    </lineage>
</organism>
<proteinExistence type="predicted"/>
<feature type="compositionally biased region" description="Basic and acidic residues" evidence="1">
    <location>
        <begin position="34"/>
        <end position="54"/>
    </location>
</feature>
<name>A0A409WF25_PSICY</name>
<keyword evidence="3" id="KW-1185">Reference proteome</keyword>
<feature type="region of interest" description="Disordered" evidence="1">
    <location>
        <begin position="1"/>
        <end position="81"/>
    </location>
</feature>
<feature type="compositionally biased region" description="Polar residues" evidence="1">
    <location>
        <begin position="9"/>
        <end position="27"/>
    </location>
</feature>
<dbReference type="InterPro" id="IPR011333">
    <property type="entry name" value="SKP1/BTB/POZ_sf"/>
</dbReference>
<evidence type="ECO:0000256" key="1">
    <source>
        <dbReference type="SAM" id="MobiDB-lite"/>
    </source>
</evidence>
<sequence length="487" mass="54852">MSDVPFQALSPTTSEPAQVAGPSTSRTTARKRVRCDSDSKDQRPPEKMYKGHEDTDTDTEMDGLIDSSQSSSSSSPLPRTTLGSTAVALRKSKLYHRDERYYFEDGSCILLVVDTLFNVHRSILSKDFSSFSTMFSLPQGSNEAEGRSDDNPITLTGDTPEEFRHFLWALYALPPELKIVTSPHANLLQLIDIARISNKYSFKSLETWALDAIQEYVNRKPSPILSAIPQNDSSFSFASKGEAQHETADQLTRLIRLAQLCQHERLLSTMINLLRQLMSSSVQYAYLAMTLSDELDLRALRGAAYLEVMQKAVVVKKVRVDVLKPEPPSNNSSSSLIPESETPSSEQVPEEGMLDSAGRLVVTRAQQLRLLAGYYRLTSTWDKLRLTPLHFEHSHSCGATWHQQGCTQSWLEFWKEKTRSDSVMNLGLADVLGRLRLVQKDYDRWGSATYMHHDCRMIAKRAIGDVIKRVEEALPDYFAEPGEFDED</sequence>
<dbReference type="EMBL" id="NHYD01003444">
    <property type="protein sequence ID" value="PPQ77083.1"/>
    <property type="molecule type" value="Genomic_DNA"/>
</dbReference>
<feature type="compositionally biased region" description="Low complexity" evidence="1">
    <location>
        <begin position="329"/>
        <end position="346"/>
    </location>
</feature>
<protein>
    <recommendedName>
        <fullName evidence="4">BTB domain-containing protein</fullName>
    </recommendedName>
</protein>
<dbReference type="Proteomes" id="UP000283269">
    <property type="component" value="Unassembled WGS sequence"/>
</dbReference>
<evidence type="ECO:0000313" key="3">
    <source>
        <dbReference type="Proteomes" id="UP000283269"/>
    </source>
</evidence>
<comment type="caution">
    <text evidence="2">The sequence shown here is derived from an EMBL/GenBank/DDBJ whole genome shotgun (WGS) entry which is preliminary data.</text>
</comment>
<dbReference type="AlphaFoldDB" id="A0A409WF25"/>
<dbReference type="OrthoDB" id="8117402at2759"/>
<dbReference type="Gene3D" id="3.30.710.10">
    <property type="entry name" value="Potassium Channel Kv1.1, Chain A"/>
    <property type="match status" value="1"/>
</dbReference>